<dbReference type="PANTHER" id="PTHR11895">
    <property type="entry name" value="TRANSAMIDASE"/>
    <property type="match status" value="1"/>
</dbReference>
<protein>
    <recommendedName>
        <fullName evidence="1">Amidase domain-containing protein</fullName>
    </recommendedName>
</protein>
<sequence>MEFISDVMGAVELLSLMENGKISAVEYAAELSVKVSESGGLNAIQSFDKDSLMKKAMDADQKRQHGTGGILCGLPFIAKDNLNSTDFPTTAGTNSLMGHTTSSNAGAIDDLLKEDAILGAKASMHELAFGITSNNAVTGPVRNPVNMDKIPGGSSGGTAAAVGRGIFPIGLGTDTGGSCRIPAALCGVVGFRPSTGRYSSEGVVPISHTRDTVGTIARNVSDISLFDGVLSGNTFKKIEPFLDGITLGIPKEVFFDNLESEVEKVIQAQLSILEKSGILLKEISMAEIWSHNEAFGFPVALYEVMKDLPAYLEKYVANVNFAKLVSGIGSPDVAGVFASQMGADAIPEAVYNEAINTHRPAMKNIYNKVFSDNGLNGIVFPTTPLTARDIGEDETVDLNGTKVPTFPTYIRNTDLGSNIGAPGISLPCSGETSLPIGIEIDGLPDQDQKLLSLANTIEMMLTS</sequence>
<evidence type="ECO:0000259" key="1">
    <source>
        <dbReference type="Pfam" id="PF01425"/>
    </source>
</evidence>
<dbReference type="NCBIfam" id="NF005688">
    <property type="entry name" value="PRK07488.1"/>
    <property type="match status" value="1"/>
</dbReference>
<reference evidence="2" key="1">
    <citation type="submission" date="2018-05" db="EMBL/GenBank/DDBJ databases">
        <authorList>
            <person name="Lanie J.A."/>
            <person name="Ng W.-L."/>
            <person name="Kazmierczak K.M."/>
            <person name="Andrzejewski T.M."/>
            <person name="Davidsen T.M."/>
            <person name="Wayne K.J."/>
            <person name="Tettelin H."/>
            <person name="Glass J.I."/>
            <person name="Rusch D."/>
            <person name="Podicherti R."/>
            <person name="Tsui H.-C.T."/>
            <person name="Winkler M.E."/>
        </authorList>
    </citation>
    <scope>NUCLEOTIDE SEQUENCE</scope>
</reference>
<dbReference type="Gene3D" id="3.90.1300.10">
    <property type="entry name" value="Amidase signature (AS) domain"/>
    <property type="match status" value="1"/>
</dbReference>
<dbReference type="InterPro" id="IPR036928">
    <property type="entry name" value="AS_sf"/>
</dbReference>
<dbReference type="PANTHER" id="PTHR11895:SF151">
    <property type="entry name" value="GLUTAMYL-TRNA(GLN) AMIDOTRANSFERASE SUBUNIT A"/>
    <property type="match status" value="1"/>
</dbReference>
<name>A0A381SLZ9_9ZZZZ</name>
<proteinExistence type="predicted"/>
<gene>
    <name evidence="2" type="ORF">METZ01_LOCUS57323</name>
</gene>
<dbReference type="EMBL" id="UINC01003228">
    <property type="protein sequence ID" value="SVA04469.1"/>
    <property type="molecule type" value="Genomic_DNA"/>
</dbReference>
<dbReference type="InterPro" id="IPR023631">
    <property type="entry name" value="Amidase_dom"/>
</dbReference>
<organism evidence="2">
    <name type="scientific">marine metagenome</name>
    <dbReference type="NCBI Taxonomy" id="408172"/>
    <lineage>
        <taxon>unclassified sequences</taxon>
        <taxon>metagenomes</taxon>
        <taxon>ecological metagenomes</taxon>
    </lineage>
</organism>
<accession>A0A381SLZ9</accession>
<dbReference type="Pfam" id="PF01425">
    <property type="entry name" value="Amidase"/>
    <property type="match status" value="1"/>
</dbReference>
<evidence type="ECO:0000313" key="2">
    <source>
        <dbReference type="EMBL" id="SVA04469.1"/>
    </source>
</evidence>
<dbReference type="InterPro" id="IPR000120">
    <property type="entry name" value="Amidase"/>
</dbReference>
<dbReference type="GO" id="GO:0003824">
    <property type="term" value="F:catalytic activity"/>
    <property type="evidence" value="ECO:0007669"/>
    <property type="project" value="InterPro"/>
</dbReference>
<feature type="domain" description="Amidase" evidence="1">
    <location>
        <begin position="41"/>
        <end position="451"/>
    </location>
</feature>
<dbReference type="SUPFAM" id="SSF75304">
    <property type="entry name" value="Amidase signature (AS) enzymes"/>
    <property type="match status" value="1"/>
</dbReference>
<dbReference type="AlphaFoldDB" id="A0A381SLZ9"/>